<dbReference type="Pfam" id="PF00581">
    <property type="entry name" value="Rhodanese"/>
    <property type="match status" value="1"/>
</dbReference>
<organism evidence="2">
    <name type="scientific">uncultured Sulfurovum sp</name>
    <dbReference type="NCBI Taxonomy" id="269237"/>
    <lineage>
        <taxon>Bacteria</taxon>
        <taxon>Pseudomonadati</taxon>
        <taxon>Campylobacterota</taxon>
        <taxon>Epsilonproteobacteria</taxon>
        <taxon>Campylobacterales</taxon>
        <taxon>Sulfurovaceae</taxon>
        <taxon>Sulfurovum</taxon>
        <taxon>environmental samples</taxon>
    </lineage>
</organism>
<dbReference type="Gene3D" id="3.40.250.10">
    <property type="entry name" value="Rhodanese-like domain"/>
    <property type="match status" value="1"/>
</dbReference>
<dbReference type="AlphaFoldDB" id="A0A6S6TBX9"/>
<dbReference type="InterPro" id="IPR001763">
    <property type="entry name" value="Rhodanese-like_dom"/>
</dbReference>
<protein>
    <recommendedName>
        <fullName evidence="1">Rhodanese domain-containing protein</fullName>
    </recommendedName>
</protein>
<dbReference type="InterPro" id="IPR036873">
    <property type="entry name" value="Rhodanese-like_dom_sf"/>
</dbReference>
<evidence type="ECO:0000259" key="1">
    <source>
        <dbReference type="PROSITE" id="PS50206"/>
    </source>
</evidence>
<reference evidence="2" key="1">
    <citation type="submission" date="2020-01" db="EMBL/GenBank/DDBJ databases">
        <authorList>
            <person name="Meier V. D."/>
            <person name="Meier V D."/>
        </authorList>
    </citation>
    <scope>NUCLEOTIDE SEQUENCE</scope>
    <source>
        <strain evidence="2">HLG_WM_MAG_06</strain>
    </source>
</reference>
<proteinExistence type="predicted"/>
<sequence>MRKELFFTLLTVNLVAQNDVGCNTVVESEPIGCSISNVLKNPPSLIVEKVLTVQERIVQKKTMGITKKLDFIEVEHDNQKLLIERVSIEEQMSCPPFCLEPMSIGDVQTVGELETLNFIEKLKEKQARLLVDVRSSKTYQKATIPGAINLPLNILENESKYQDEVLKLLGAKVNLKTAKKKWSFKNAQFLLIFGDSASSSEASRAIKKLLELGYPSSKLLYYRSGIEAWKDFGLTTT</sequence>
<dbReference type="SUPFAM" id="SSF52821">
    <property type="entry name" value="Rhodanese/Cell cycle control phosphatase"/>
    <property type="match status" value="1"/>
</dbReference>
<dbReference type="SMART" id="SM00450">
    <property type="entry name" value="RHOD"/>
    <property type="match status" value="1"/>
</dbReference>
<dbReference type="EMBL" id="CACVAP010000093">
    <property type="protein sequence ID" value="CAA6820791.1"/>
    <property type="molecule type" value="Genomic_DNA"/>
</dbReference>
<gene>
    <name evidence="2" type="ORF">HELGO_WM1533</name>
</gene>
<name>A0A6S6TBX9_9BACT</name>
<feature type="domain" description="Rhodanese" evidence="1">
    <location>
        <begin position="124"/>
        <end position="237"/>
    </location>
</feature>
<accession>A0A6S6TBX9</accession>
<evidence type="ECO:0000313" key="2">
    <source>
        <dbReference type="EMBL" id="CAA6820791.1"/>
    </source>
</evidence>
<dbReference type="PROSITE" id="PS50206">
    <property type="entry name" value="RHODANESE_3"/>
    <property type="match status" value="1"/>
</dbReference>